<evidence type="ECO:0000256" key="10">
    <source>
        <dbReference type="SAM" id="MobiDB-lite"/>
    </source>
</evidence>
<dbReference type="GO" id="GO:0000022">
    <property type="term" value="P:mitotic spindle elongation"/>
    <property type="evidence" value="ECO:0007669"/>
    <property type="project" value="TreeGrafter"/>
</dbReference>
<feature type="region of interest" description="Disordered" evidence="10">
    <location>
        <begin position="1"/>
        <end position="130"/>
    </location>
</feature>
<evidence type="ECO:0000313" key="13">
    <source>
        <dbReference type="EMBL" id="KAF9779470.1"/>
    </source>
</evidence>
<proteinExistence type="inferred from homology"/>
<keyword evidence="6 11" id="KW-0812">Transmembrane</keyword>
<evidence type="ECO:0000256" key="4">
    <source>
        <dbReference type="ARBA" id="ARBA00013533"/>
    </source>
</evidence>
<dbReference type="PANTHER" id="PTHR47549:SF3">
    <property type="entry name" value="GOLGI APPARATUS MEMBRANE PROTEIN TVP38"/>
    <property type="match status" value="1"/>
</dbReference>
<name>A0A9P6L2K3_9AGAM</name>
<comment type="subcellular location">
    <subcellularLocation>
        <location evidence="2">Golgi apparatus membrane</location>
        <topology evidence="2">Multi-pass membrane protein</topology>
    </subcellularLocation>
</comment>
<protein>
    <recommendedName>
        <fullName evidence="4">Golgi apparatus membrane protein TVP38</fullName>
    </recommendedName>
    <alternativeName>
        <fullName evidence="5">Golgi apparatus membrane protein tvp38</fullName>
    </alternativeName>
</protein>
<gene>
    <name evidence="13" type="ORF">BJ322DRAFT_353906</name>
</gene>
<evidence type="ECO:0000256" key="9">
    <source>
        <dbReference type="ARBA" id="ARBA00023136"/>
    </source>
</evidence>
<evidence type="ECO:0000256" key="1">
    <source>
        <dbReference type="ARBA" id="ARBA00002978"/>
    </source>
</evidence>
<reference evidence="13" key="1">
    <citation type="journal article" date="2020" name="Nat. Commun.">
        <title>Large-scale genome sequencing of mycorrhizal fungi provides insights into the early evolution of symbiotic traits.</title>
        <authorList>
            <person name="Miyauchi S."/>
            <person name="Kiss E."/>
            <person name="Kuo A."/>
            <person name="Drula E."/>
            <person name="Kohler A."/>
            <person name="Sanchez-Garcia M."/>
            <person name="Morin E."/>
            <person name="Andreopoulos B."/>
            <person name="Barry K.W."/>
            <person name="Bonito G."/>
            <person name="Buee M."/>
            <person name="Carver A."/>
            <person name="Chen C."/>
            <person name="Cichocki N."/>
            <person name="Clum A."/>
            <person name="Culley D."/>
            <person name="Crous P.W."/>
            <person name="Fauchery L."/>
            <person name="Girlanda M."/>
            <person name="Hayes R.D."/>
            <person name="Keri Z."/>
            <person name="LaButti K."/>
            <person name="Lipzen A."/>
            <person name="Lombard V."/>
            <person name="Magnuson J."/>
            <person name="Maillard F."/>
            <person name="Murat C."/>
            <person name="Nolan M."/>
            <person name="Ohm R.A."/>
            <person name="Pangilinan J."/>
            <person name="Pereira M.F."/>
            <person name="Perotto S."/>
            <person name="Peter M."/>
            <person name="Pfister S."/>
            <person name="Riley R."/>
            <person name="Sitrit Y."/>
            <person name="Stielow J.B."/>
            <person name="Szollosi G."/>
            <person name="Zifcakova L."/>
            <person name="Stursova M."/>
            <person name="Spatafora J.W."/>
            <person name="Tedersoo L."/>
            <person name="Vaario L.M."/>
            <person name="Yamada A."/>
            <person name="Yan M."/>
            <person name="Wang P."/>
            <person name="Xu J."/>
            <person name="Bruns T."/>
            <person name="Baldrian P."/>
            <person name="Vilgalys R."/>
            <person name="Dunand C."/>
            <person name="Henrissat B."/>
            <person name="Grigoriev I.V."/>
            <person name="Hibbett D."/>
            <person name="Nagy L.G."/>
            <person name="Martin F.M."/>
        </authorList>
    </citation>
    <scope>NUCLEOTIDE SEQUENCE</scope>
    <source>
        <strain evidence="13">UH-Tt-Lm1</strain>
    </source>
</reference>
<evidence type="ECO:0000256" key="8">
    <source>
        <dbReference type="ARBA" id="ARBA00023034"/>
    </source>
</evidence>
<keyword evidence="14" id="KW-1185">Reference proteome</keyword>
<feature type="compositionally biased region" description="Low complexity" evidence="10">
    <location>
        <begin position="64"/>
        <end position="97"/>
    </location>
</feature>
<dbReference type="Pfam" id="PF09335">
    <property type="entry name" value="VTT_dom"/>
    <property type="match status" value="1"/>
</dbReference>
<feature type="region of interest" description="Disordered" evidence="10">
    <location>
        <begin position="437"/>
        <end position="477"/>
    </location>
</feature>
<feature type="domain" description="VTT" evidence="12">
    <location>
        <begin position="208"/>
        <end position="322"/>
    </location>
</feature>
<accession>A0A9P6L2K3</accession>
<feature type="compositionally biased region" description="Basic residues" evidence="10">
    <location>
        <begin position="98"/>
        <end position="107"/>
    </location>
</feature>
<dbReference type="EMBL" id="WIUZ02000019">
    <property type="protein sequence ID" value="KAF9779470.1"/>
    <property type="molecule type" value="Genomic_DNA"/>
</dbReference>
<organism evidence="13 14">
    <name type="scientific">Thelephora terrestris</name>
    <dbReference type="NCBI Taxonomy" id="56493"/>
    <lineage>
        <taxon>Eukaryota</taxon>
        <taxon>Fungi</taxon>
        <taxon>Dikarya</taxon>
        <taxon>Basidiomycota</taxon>
        <taxon>Agaricomycotina</taxon>
        <taxon>Agaricomycetes</taxon>
        <taxon>Thelephorales</taxon>
        <taxon>Thelephoraceae</taxon>
        <taxon>Thelephora</taxon>
    </lineage>
</organism>
<dbReference type="PANTHER" id="PTHR47549">
    <property type="entry name" value="GOLGI APPARATUS MEMBRANE PROTEIN TVP38-RELATED"/>
    <property type="match status" value="1"/>
</dbReference>
<comment type="function">
    <text evidence="1">Golgi membrane protein involved in vesicular trafficking and spindle migration.</text>
</comment>
<feature type="region of interest" description="Disordered" evidence="10">
    <location>
        <begin position="335"/>
        <end position="361"/>
    </location>
</feature>
<dbReference type="AlphaFoldDB" id="A0A9P6L2K3"/>
<evidence type="ECO:0000256" key="7">
    <source>
        <dbReference type="ARBA" id="ARBA00022989"/>
    </source>
</evidence>
<evidence type="ECO:0000256" key="3">
    <source>
        <dbReference type="ARBA" id="ARBA00008640"/>
    </source>
</evidence>
<evidence type="ECO:0000256" key="6">
    <source>
        <dbReference type="ARBA" id="ARBA00022692"/>
    </source>
</evidence>
<comment type="caution">
    <text evidence="13">The sequence shown here is derived from an EMBL/GenBank/DDBJ whole genome shotgun (WGS) entry which is preliminary data.</text>
</comment>
<feature type="transmembrane region" description="Helical" evidence="11">
    <location>
        <begin position="219"/>
        <end position="242"/>
    </location>
</feature>
<dbReference type="OrthoDB" id="166803at2759"/>
<dbReference type="GO" id="GO:0016192">
    <property type="term" value="P:vesicle-mediated transport"/>
    <property type="evidence" value="ECO:0007669"/>
    <property type="project" value="TreeGrafter"/>
</dbReference>
<dbReference type="InterPro" id="IPR051076">
    <property type="entry name" value="Golgi_membrane_TVP38/TMEM64"/>
</dbReference>
<dbReference type="Proteomes" id="UP000736335">
    <property type="component" value="Unassembled WGS sequence"/>
</dbReference>
<dbReference type="InterPro" id="IPR032816">
    <property type="entry name" value="VTT_dom"/>
</dbReference>
<keyword evidence="9 11" id="KW-0472">Membrane</keyword>
<comment type="similarity">
    <text evidence="3">Belongs to the TVP38/TMEM64 family.</text>
</comment>
<evidence type="ECO:0000256" key="2">
    <source>
        <dbReference type="ARBA" id="ARBA00004653"/>
    </source>
</evidence>
<keyword evidence="8" id="KW-0333">Golgi apparatus</keyword>
<feature type="compositionally biased region" description="Polar residues" evidence="10">
    <location>
        <begin position="9"/>
        <end position="31"/>
    </location>
</feature>
<feature type="transmembrane region" description="Helical" evidence="11">
    <location>
        <begin position="366"/>
        <end position="388"/>
    </location>
</feature>
<evidence type="ECO:0000256" key="11">
    <source>
        <dbReference type="SAM" id="Phobius"/>
    </source>
</evidence>
<feature type="transmembrane region" description="Helical" evidence="11">
    <location>
        <begin position="187"/>
        <end position="207"/>
    </location>
</feature>
<evidence type="ECO:0000259" key="12">
    <source>
        <dbReference type="Pfam" id="PF09335"/>
    </source>
</evidence>
<keyword evidence="7 11" id="KW-1133">Transmembrane helix</keyword>
<feature type="transmembrane region" description="Helical" evidence="11">
    <location>
        <begin position="147"/>
        <end position="167"/>
    </location>
</feature>
<evidence type="ECO:0000256" key="5">
    <source>
        <dbReference type="ARBA" id="ARBA00020673"/>
    </source>
</evidence>
<dbReference type="GO" id="GO:0000139">
    <property type="term" value="C:Golgi membrane"/>
    <property type="evidence" value="ECO:0007669"/>
    <property type="project" value="UniProtKB-SubCell"/>
</dbReference>
<sequence length="477" mass="52809">MDIQRKSRPLNQLSLHLVSSPTPAQPISTRIQNHKQSESPFRYLNERLANEQDLDEKDQLADISSSSARRASSTSRATHRSSPSNSRSSTPTPAPSHRSSHSRHLSQHTRSTTPIIQPTAADNGRGRPSRQLREYERSLLSTRIRPWIPVIIYGISSLGFVVAIAFWRSELFQGLDNLSHRLQEEGSYGYGVIFMLIWVTTFPPLPLYSTFIMLSGYTYGAWMGAVISYFAALSGAICVYTLCRTCFRKTIASWLSKTTSIKRVVRAIEKRPKLLFMVRLAPYPYNVMNALLAASPTLTFKTYTLCTALSLFKVIIHTTIGASIHSFAGYHLHKPPSSPDSPVDGQDPTSDGGDGAPAGDDDEGALLSRVSAIVGIVLCVAIIVYLSWVARKAVDEELDDDEVSALNPEETELFLDPTDNAERGMGEVSFARPLVPVNNRSSFSDDSQLRPPISRTSVSLDDPWSREEQSSTALRTF</sequence>
<reference evidence="13" key="2">
    <citation type="submission" date="2020-11" db="EMBL/GenBank/DDBJ databases">
        <authorList>
            <consortium name="DOE Joint Genome Institute"/>
            <person name="Kuo A."/>
            <person name="Miyauchi S."/>
            <person name="Kiss E."/>
            <person name="Drula E."/>
            <person name="Kohler A."/>
            <person name="Sanchez-Garcia M."/>
            <person name="Andreopoulos B."/>
            <person name="Barry K.W."/>
            <person name="Bonito G."/>
            <person name="Buee M."/>
            <person name="Carver A."/>
            <person name="Chen C."/>
            <person name="Cichocki N."/>
            <person name="Clum A."/>
            <person name="Culley D."/>
            <person name="Crous P.W."/>
            <person name="Fauchery L."/>
            <person name="Girlanda M."/>
            <person name="Hayes R."/>
            <person name="Keri Z."/>
            <person name="Labutti K."/>
            <person name="Lipzen A."/>
            <person name="Lombard V."/>
            <person name="Magnuson J."/>
            <person name="Maillard F."/>
            <person name="Morin E."/>
            <person name="Murat C."/>
            <person name="Nolan M."/>
            <person name="Ohm R."/>
            <person name="Pangilinan J."/>
            <person name="Pereira M."/>
            <person name="Perotto S."/>
            <person name="Peter M."/>
            <person name="Riley R."/>
            <person name="Sitrit Y."/>
            <person name="Stielow B."/>
            <person name="Szollosi G."/>
            <person name="Zifcakova L."/>
            <person name="Stursova M."/>
            <person name="Spatafora J.W."/>
            <person name="Tedersoo L."/>
            <person name="Vaario L.-M."/>
            <person name="Yamada A."/>
            <person name="Yan M."/>
            <person name="Wang P."/>
            <person name="Xu J."/>
            <person name="Bruns T."/>
            <person name="Baldrian P."/>
            <person name="Vilgalys R."/>
            <person name="Henrissat B."/>
            <person name="Grigoriev I.V."/>
            <person name="Hibbett D."/>
            <person name="Nagy L.G."/>
            <person name="Martin F.M."/>
        </authorList>
    </citation>
    <scope>NUCLEOTIDE SEQUENCE</scope>
    <source>
        <strain evidence="13">UH-Tt-Lm1</strain>
    </source>
</reference>
<evidence type="ECO:0000313" key="14">
    <source>
        <dbReference type="Proteomes" id="UP000736335"/>
    </source>
</evidence>